<dbReference type="AlphaFoldDB" id="A0A1G1V7S2"/>
<dbReference type="CDD" id="cd07731">
    <property type="entry name" value="ComA-like_MBL-fold"/>
    <property type="match status" value="1"/>
</dbReference>
<gene>
    <name evidence="2" type="ORF">A3F61_03160</name>
</gene>
<dbReference type="InterPro" id="IPR036866">
    <property type="entry name" value="RibonucZ/Hydroxyglut_hydro"/>
</dbReference>
<dbReference type="PANTHER" id="PTHR30619:SF1">
    <property type="entry name" value="RECOMBINATION PROTEIN 2"/>
    <property type="match status" value="1"/>
</dbReference>
<sequence length="293" mass="32141">MPKKWYYLCIFFTASLLLLAFALAPLFDNRLHLVFCDVGQGDGILIYQKQTQILVDAGSDAKILSCLSGHMPFWDRRIEMAVITNADLDHYGGFIDIVRRYKIGAFAANMVGKNDLAFETLEKEIEKAKIKTASLNSGMIVVFAKLKLAALWPDKDQVAGLDTPALGSKVLGARAEEKANPYSLVLKLSYGEFDALLTGDIIPPATDTMAERIRGVVEVLKVPHHGSKNGLTLGMLEAASPGLAIISAGRNNRYGHPHEETLGVLREMGVKILRTDQEGEIEIISDGKSWQVN</sequence>
<proteinExistence type="predicted"/>
<comment type="caution">
    <text evidence="2">The sequence shown here is derived from an EMBL/GenBank/DDBJ whole genome shotgun (WGS) entry which is preliminary data.</text>
</comment>
<evidence type="ECO:0000313" key="2">
    <source>
        <dbReference type="EMBL" id="OGY11393.1"/>
    </source>
</evidence>
<evidence type="ECO:0000313" key="3">
    <source>
        <dbReference type="Proteomes" id="UP000178272"/>
    </source>
</evidence>
<name>A0A1G1V7S2_9BACT</name>
<accession>A0A1G1V7S2</accession>
<dbReference type="InterPro" id="IPR052159">
    <property type="entry name" value="Competence_DNA_uptake"/>
</dbReference>
<dbReference type="InterPro" id="IPR001279">
    <property type="entry name" value="Metallo-B-lactamas"/>
</dbReference>
<reference evidence="2 3" key="1">
    <citation type="journal article" date="2016" name="Nat. Commun.">
        <title>Thousands of microbial genomes shed light on interconnected biogeochemical processes in an aquifer system.</title>
        <authorList>
            <person name="Anantharaman K."/>
            <person name="Brown C.T."/>
            <person name="Hug L.A."/>
            <person name="Sharon I."/>
            <person name="Castelle C.J."/>
            <person name="Probst A.J."/>
            <person name="Thomas B.C."/>
            <person name="Singh A."/>
            <person name="Wilkins M.J."/>
            <person name="Karaoz U."/>
            <person name="Brodie E.L."/>
            <person name="Williams K.H."/>
            <person name="Hubbard S.S."/>
            <person name="Banfield J.F."/>
        </authorList>
    </citation>
    <scope>NUCLEOTIDE SEQUENCE [LARGE SCALE GENOMIC DNA]</scope>
</reference>
<dbReference type="Proteomes" id="UP000178272">
    <property type="component" value="Unassembled WGS sequence"/>
</dbReference>
<protein>
    <recommendedName>
        <fullName evidence="1">Metallo-beta-lactamase domain-containing protein</fullName>
    </recommendedName>
</protein>
<dbReference type="Pfam" id="PF00753">
    <property type="entry name" value="Lactamase_B"/>
    <property type="match status" value="1"/>
</dbReference>
<dbReference type="STRING" id="1797517.A3F61_03160"/>
<dbReference type="PANTHER" id="PTHR30619">
    <property type="entry name" value="DNA INTERNALIZATION/COMPETENCE PROTEIN COMEC/REC2"/>
    <property type="match status" value="1"/>
</dbReference>
<dbReference type="EMBL" id="MHCA01000039">
    <property type="protein sequence ID" value="OGY11393.1"/>
    <property type="molecule type" value="Genomic_DNA"/>
</dbReference>
<dbReference type="SUPFAM" id="SSF56281">
    <property type="entry name" value="Metallo-hydrolase/oxidoreductase"/>
    <property type="match status" value="1"/>
</dbReference>
<feature type="domain" description="Metallo-beta-lactamase" evidence="1">
    <location>
        <begin position="38"/>
        <end position="249"/>
    </location>
</feature>
<dbReference type="InterPro" id="IPR035681">
    <property type="entry name" value="ComA-like_MBL"/>
</dbReference>
<organism evidence="2 3">
    <name type="scientific">Candidatus Blackburnbacteria bacterium RIFCSPHIGHO2_12_FULL_41_13b</name>
    <dbReference type="NCBI Taxonomy" id="1797517"/>
    <lineage>
        <taxon>Bacteria</taxon>
        <taxon>Candidatus Blackburniibacteriota</taxon>
    </lineage>
</organism>
<evidence type="ECO:0000259" key="1">
    <source>
        <dbReference type="Pfam" id="PF00753"/>
    </source>
</evidence>
<dbReference type="Gene3D" id="3.60.15.10">
    <property type="entry name" value="Ribonuclease Z/Hydroxyacylglutathione hydrolase-like"/>
    <property type="match status" value="1"/>
</dbReference>